<evidence type="ECO:0000313" key="2">
    <source>
        <dbReference type="Proteomes" id="UP000321258"/>
    </source>
</evidence>
<dbReference type="Proteomes" id="UP000321258">
    <property type="component" value="Unassembled WGS sequence"/>
</dbReference>
<name>A0A512IU43_9HYPH</name>
<dbReference type="Gene3D" id="2.30.29.80">
    <property type="match status" value="1"/>
</dbReference>
<dbReference type="AlphaFoldDB" id="A0A512IU43"/>
<sequence length="59" mass="6474">MQFEVNEERPGQWSWTLRGTRGETIARSPVGYPSQVQASAAATAFARMVAKASAHMHGR</sequence>
<dbReference type="RefSeq" id="WP_147081207.1">
    <property type="nucleotide sequence ID" value="NZ_BJZT01000039.1"/>
</dbReference>
<dbReference type="InterPro" id="IPR036913">
    <property type="entry name" value="YegP-like_sf"/>
</dbReference>
<reference evidence="1 2" key="1">
    <citation type="submission" date="2019-07" db="EMBL/GenBank/DDBJ databases">
        <title>Whole genome shotgun sequence of Methylobacterium haplocladii NBRC 107714.</title>
        <authorList>
            <person name="Hosoyama A."/>
            <person name="Uohara A."/>
            <person name="Ohji S."/>
            <person name="Ichikawa N."/>
        </authorList>
    </citation>
    <scope>NUCLEOTIDE SEQUENCE [LARGE SCALE GENOMIC DNA]</scope>
    <source>
        <strain evidence="1 2">NBRC 107714</strain>
    </source>
</reference>
<proteinExistence type="predicted"/>
<dbReference type="OrthoDB" id="8004016at2"/>
<evidence type="ECO:0000313" key="1">
    <source>
        <dbReference type="EMBL" id="GEP01159.1"/>
    </source>
</evidence>
<comment type="caution">
    <text evidence="1">The sequence shown here is derived from an EMBL/GenBank/DDBJ whole genome shotgun (WGS) entry which is preliminary data.</text>
</comment>
<dbReference type="EMBL" id="BJZT01000039">
    <property type="protein sequence ID" value="GEP01159.1"/>
    <property type="molecule type" value="Genomic_DNA"/>
</dbReference>
<evidence type="ECO:0008006" key="3">
    <source>
        <dbReference type="Google" id="ProtNLM"/>
    </source>
</evidence>
<organism evidence="1 2">
    <name type="scientific">Methylobacterium haplocladii</name>
    <dbReference type="NCBI Taxonomy" id="1176176"/>
    <lineage>
        <taxon>Bacteria</taxon>
        <taxon>Pseudomonadati</taxon>
        <taxon>Pseudomonadota</taxon>
        <taxon>Alphaproteobacteria</taxon>
        <taxon>Hyphomicrobiales</taxon>
        <taxon>Methylobacteriaceae</taxon>
        <taxon>Methylobacterium</taxon>
    </lineage>
</organism>
<dbReference type="SUPFAM" id="SSF160113">
    <property type="entry name" value="YegP-like"/>
    <property type="match status" value="1"/>
</dbReference>
<protein>
    <recommendedName>
        <fullName evidence="3">DUF1508 domain-containing protein</fullName>
    </recommendedName>
</protein>
<gene>
    <name evidence="1" type="ORF">MHA02_35460</name>
</gene>
<keyword evidence="2" id="KW-1185">Reference proteome</keyword>
<accession>A0A512IU43</accession>